<dbReference type="GO" id="GO:0012505">
    <property type="term" value="C:endomembrane system"/>
    <property type="evidence" value="ECO:0007669"/>
    <property type="project" value="UniProtKB-SubCell"/>
</dbReference>
<dbReference type="PANTHER" id="PTHR43337:SF1">
    <property type="entry name" value="XANTHINE_URACIL PERMEASE C887.17-RELATED"/>
    <property type="match status" value="1"/>
</dbReference>
<dbReference type="KEGG" id="lxl:KDY119_02907"/>
<dbReference type="GO" id="GO:0005345">
    <property type="term" value="F:purine nucleobase transmembrane transporter activity"/>
    <property type="evidence" value="ECO:0007669"/>
    <property type="project" value="TreeGrafter"/>
</dbReference>
<organism evidence="8 9">
    <name type="scientific">Luteimicrobium xylanilyticum</name>
    <dbReference type="NCBI Taxonomy" id="1133546"/>
    <lineage>
        <taxon>Bacteria</taxon>
        <taxon>Bacillati</taxon>
        <taxon>Actinomycetota</taxon>
        <taxon>Actinomycetes</taxon>
        <taxon>Micrococcales</taxon>
        <taxon>Luteimicrobium</taxon>
    </lineage>
</organism>
<protein>
    <submittedName>
        <fullName evidence="8">Adenine permease AdeQ</fullName>
    </submittedName>
</protein>
<comment type="subcellular location">
    <subcellularLocation>
        <location evidence="1">Endomembrane system</location>
        <topology evidence="1">Multi-pass membrane protein</topology>
    </subcellularLocation>
</comment>
<dbReference type="OrthoDB" id="9808458at2"/>
<dbReference type="Proteomes" id="UP000326702">
    <property type="component" value="Chromosome"/>
</dbReference>
<sequence>MTSAAPTAQRSAVDRFFKISERGSTVGTEIRGGLVTFFSMCYIIALNPLILGGKDGTGALLGGADGRATIAATTALVAGVMSILMGAVANFPLSIATGLGLNAVVAFSIAAQPGMTWADAMGLVVLEGIVMLVLVLTGFRTAMFRAVPRELKVAISVGIGLFIALLGFFDSGFVRPGDGTPLQLGINGSLAGWPLLVFVVGLLLTLVLMVRKVRGAILISIIVMTVAAAILQAAFAIGAQSDKNPRGWSLDVPEWPHKVVDLPDFSIVGHFSLTGGFRELGILTVVLLVFSLVLADFFDTMGTMVAVGSEAKLLDAQGDPIGTKKILVVDSVAAVAGGVGSVSSNTAYVESTTGVGDGARTGLASITTGVAFLLATFLSPLVAMVPYEAATPALVVVGFLMMTQVSGIDWKHWEVAIPAFLTIVLMPFTYSITTGMGAGFVAYVVLQIAVGKARKVHPLMWIAAAAFVVYFALGPIRELLNA</sequence>
<dbReference type="GO" id="GO:0005886">
    <property type="term" value="C:plasma membrane"/>
    <property type="evidence" value="ECO:0007669"/>
    <property type="project" value="TreeGrafter"/>
</dbReference>
<dbReference type="InterPro" id="IPR045018">
    <property type="entry name" value="Azg-like"/>
</dbReference>
<evidence type="ECO:0000256" key="6">
    <source>
        <dbReference type="ARBA" id="ARBA00023136"/>
    </source>
</evidence>
<keyword evidence="3" id="KW-0813">Transport</keyword>
<keyword evidence="9" id="KW-1185">Reference proteome</keyword>
<dbReference type="EMBL" id="CP045529">
    <property type="protein sequence ID" value="QFU99377.1"/>
    <property type="molecule type" value="Genomic_DNA"/>
</dbReference>
<evidence type="ECO:0000256" key="3">
    <source>
        <dbReference type="ARBA" id="ARBA00022448"/>
    </source>
</evidence>
<reference evidence="8 9" key="1">
    <citation type="submission" date="2019-10" db="EMBL/GenBank/DDBJ databases">
        <title>Genome sequence of Luteimicrobium xylanilyticum HY-24.</title>
        <authorList>
            <person name="Kim D.Y."/>
            <person name="Park H.-Y."/>
        </authorList>
    </citation>
    <scope>NUCLEOTIDE SEQUENCE [LARGE SCALE GENOMIC DNA]</scope>
    <source>
        <strain evidence="8 9">HY-24</strain>
    </source>
</reference>
<evidence type="ECO:0000313" key="8">
    <source>
        <dbReference type="EMBL" id="QFU99377.1"/>
    </source>
</evidence>
<dbReference type="Pfam" id="PF00860">
    <property type="entry name" value="Xan_ur_permease"/>
    <property type="match status" value="1"/>
</dbReference>
<dbReference type="PANTHER" id="PTHR43337">
    <property type="entry name" value="XANTHINE/URACIL PERMEASE C887.17-RELATED"/>
    <property type="match status" value="1"/>
</dbReference>
<feature type="transmembrane region" description="Helical" evidence="7">
    <location>
        <begin position="363"/>
        <end position="383"/>
    </location>
</feature>
<feature type="transmembrane region" description="Helical" evidence="7">
    <location>
        <begin position="189"/>
        <end position="210"/>
    </location>
</feature>
<feature type="transmembrane region" description="Helical" evidence="7">
    <location>
        <begin position="95"/>
        <end position="114"/>
    </location>
</feature>
<evidence type="ECO:0000256" key="7">
    <source>
        <dbReference type="SAM" id="Phobius"/>
    </source>
</evidence>
<evidence type="ECO:0000256" key="1">
    <source>
        <dbReference type="ARBA" id="ARBA00004127"/>
    </source>
</evidence>
<feature type="transmembrane region" description="Helical" evidence="7">
    <location>
        <begin position="70"/>
        <end position="88"/>
    </location>
</feature>
<evidence type="ECO:0000256" key="5">
    <source>
        <dbReference type="ARBA" id="ARBA00022989"/>
    </source>
</evidence>
<feature type="transmembrane region" description="Helical" evidence="7">
    <location>
        <begin position="389"/>
        <end position="408"/>
    </location>
</feature>
<evidence type="ECO:0000256" key="2">
    <source>
        <dbReference type="ARBA" id="ARBA00005697"/>
    </source>
</evidence>
<feature type="transmembrane region" description="Helical" evidence="7">
    <location>
        <begin position="217"/>
        <end position="239"/>
    </location>
</feature>
<dbReference type="RefSeq" id="WP_036947244.1">
    <property type="nucleotide sequence ID" value="NZ_BAABIH010000008.1"/>
</dbReference>
<evidence type="ECO:0000256" key="4">
    <source>
        <dbReference type="ARBA" id="ARBA00022692"/>
    </source>
</evidence>
<feature type="transmembrane region" description="Helical" evidence="7">
    <location>
        <begin position="151"/>
        <end position="169"/>
    </location>
</feature>
<feature type="transmembrane region" description="Helical" evidence="7">
    <location>
        <begin position="120"/>
        <end position="139"/>
    </location>
</feature>
<gene>
    <name evidence="8" type="ORF">KDY119_02907</name>
</gene>
<keyword evidence="6 7" id="KW-0472">Membrane</keyword>
<dbReference type="InterPro" id="IPR006043">
    <property type="entry name" value="NCS2"/>
</dbReference>
<keyword evidence="5 7" id="KW-1133">Transmembrane helix</keyword>
<feature type="transmembrane region" description="Helical" evidence="7">
    <location>
        <begin position="32"/>
        <end position="50"/>
    </location>
</feature>
<name>A0A5P9QDC4_9MICO</name>
<feature type="transmembrane region" description="Helical" evidence="7">
    <location>
        <begin position="458"/>
        <end position="476"/>
    </location>
</feature>
<feature type="transmembrane region" description="Helical" evidence="7">
    <location>
        <begin position="280"/>
        <end position="298"/>
    </location>
</feature>
<accession>A0A5P9QDC4</accession>
<keyword evidence="4 7" id="KW-0812">Transmembrane</keyword>
<comment type="similarity">
    <text evidence="2">Belongs to the nucleobase:cation symporter-2 (NCS2) (TC 2.A.40) family. Azg-like subfamily.</text>
</comment>
<evidence type="ECO:0000313" key="9">
    <source>
        <dbReference type="Proteomes" id="UP000326702"/>
    </source>
</evidence>
<proteinExistence type="inferred from homology"/>
<feature type="transmembrane region" description="Helical" evidence="7">
    <location>
        <begin position="420"/>
        <end position="446"/>
    </location>
</feature>
<dbReference type="AlphaFoldDB" id="A0A5P9QDC4"/>